<dbReference type="EMBL" id="JBHUEE010000002">
    <property type="protein sequence ID" value="MFD1717486.1"/>
    <property type="molecule type" value="Genomic_DNA"/>
</dbReference>
<dbReference type="SUPFAM" id="SSF53448">
    <property type="entry name" value="Nucleotide-diphospho-sugar transferases"/>
    <property type="match status" value="1"/>
</dbReference>
<comment type="catalytic activity">
    <reaction evidence="5">
        <text>phosphoenolpyruvate + GTP + H(+) = enolpyruvoyl-2-diphospho-5'-guanosine + diphosphate</text>
        <dbReference type="Rhea" id="RHEA:30519"/>
        <dbReference type="ChEBI" id="CHEBI:15378"/>
        <dbReference type="ChEBI" id="CHEBI:33019"/>
        <dbReference type="ChEBI" id="CHEBI:37565"/>
        <dbReference type="ChEBI" id="CHEBI:58702"/>
        <dbReference type="ChEBI" id="CHEBI:143701"/>
        <dbReference type="EC" id="2.7.7.105"/>
    </reaction>
</comment>
<dbReference type="NCBIfam" id="TIGR03552">
    <property type="entry name" value="F420_cofC"/>
    <property type="match status" value="1"/>
</dbReference>
<accession>A0ABW4L1S4</accession>
<dbReference type="PANTHER" id="PTHR40392:SF1">
    <property type="entry name" value="2-PHOSPHO-L-LACTATE GUANYLYLTRANSFERASE"/>
    <property type="match status" value="1"/>
</dbReference>
<dbReference type="HAMAP" id="MF_02114">
    <property type="entry name" value="CofC"/>
    <property type="match status" value="1"/>
</dbReference>
<gene>
    <name evidence="6" type="primary">cofC</name>
    <name evidence="5" type="synonym">fbiD</name>
    <name evidence="6" type="ORF">ACFSE6_06545</name>
</gene>
<reference evidence="7" key="1">
    <citation type="journal article" date="2019" name="Int. J. Syst. Evol. Microbiol.">
        <title>The Global Catalogue of Microorganisms (GCM) 10K type strain sequencing project: providing services to taxonomists for standard genome sequencing and annotation.</title>
        <authorList>
            <consortium name="The Broad Institute Genomics Platform"/>
            <consortium name="The Broad Institute Genome Sequencing Center for Infectious Disease"/>
            <person name="Wu L."/>
            <person name="Ma J."/>
        </authorList>
    </citation>
    <scope>NUCLEOTIDE SEQUENCE [LARGE SCALE GENOMIC DNA]</scope>
    <source>
        <strain evidence="7">JCM 17130</strain>
    </source>
</reference>
<comment type="similarity">
    <text evidence="5">Belongs to the CofC family.</text>
</comment>
<evidence type="ECO:0000313" key="7">
    <source>
        <dbReference type="Proteomes" id="UP001597277"/>
    </source>
</evidence>
<evidence type="ECO:0000256" key="4">
    <source>
        <dbReference type="ARBA" id="ARBA00023134"/>
    </source>
</evidence>
<keyword evidence="1 5" id="KW-0808">Transferase</keyword>
<keyword evidence="7" id="KW-1185">Reference proteome</keyword>
<keyword evidence="2 5" id="KW-0548">Nucleotidyltransferase</keyword>
<dbReference type="InterPro" id="IPR002835">
    <property type="entry name" value="CofC"/>
</dbReference>
<dbReference type="GO" id="GO:0043814">
    <property type="term" value="F:phospholactate guanylyltransferase activity"/>
    <property type="evidence" value="ECO:0007669"/>
    <property type="project" value="UniProtKB-EC"/>
</dbReference>
<keyword evidence="4 5" id="KW-0342">GTP-binding</keyword>
<feature type="binding site" evidence="5">
    <location>
        <position position="147"/>
    </location>
    <ligand>
        <name>phosphoenolpyruvate</name>
        <dbReference type="ChEBI" id="CHEBI:58702"/>
    </ligand>
</feature>
<dbReference type="PANTHER" id="PTHR40392">
    <property type="entry name" value="2-PHOSPHO-L-LACTATE GUANYLYLTRANSFERASE"/>
    <property type="match status" value="1"/>
</dbReference>
<evidence type="ECO:0000256" key="5">
    <source>
        <dbReference type="HAMAP-Rule" id="MF_02114"/>
    </source>
</evidence>
<name>A0ABW4L1S4_9MICO</name>
<organism evidence="6 7">
    <name type="scientific">Georgenia deserti</name>
    <dbReference type="NCBI Taxonomy" id="2093781"/>
    <lineage>
        <taxon>Bacteria</taxon>
        <taxon>Bacillati</taxon>
        <taxon>Actinomycetota</taxon>
        <taxon>Actinomycetes</taxon>
        <taxon>Micrococcales</taxon>
        <taxon>Bogoriellaceae</taxon>
        <taxon>Georgenia</taxon>
    </lineage>
</organism>
<feature type="binding site" evidence="5">
    <location>
        <position position="164"/>
    </location>
    <ligand>
        <name>phosphoenolpyruvate</name>
        <dbReference type="ChEBI" id="CHEBI:58702"/>
    </ligand>
</feature>
<dbReference type="Proteomes" id="UP001597277">
    <property type="component" value="Unassembled WGS sequence"/>
</dbReference>
<keyword evidence="3 5" id="KW-0547">Nucleotide-binding</keyword>
<evidence type="ECO:0000313" key="6">
    <source>
        <dbReference type="EMBL" id="MFD1717486.1"/>
    </source>
</evidence>
<feature type="binding site" evidence="5">
    <location>
        <position position="167"/>
    </location>
    <ligand>
        <name>phosphoenolpyruvate</name>
        <dbReference type="ChEBI" id="CHEBI:58702"/>
    </ligand>
</feature>
<comment type="caution">
    <text evidence="6">The sequence shown here is derived from an EMBL/GenBank/DDBJ whole genome shotgun (WGS) entry which is preliminary data.</text>
</comment>
<comment type="pathway">
    <text evidence="5">Cofactor biosynthesis; coenzyme F420 biosynthesis.</text>
</comment>
<dbReference type="RefSeq" id="WP_388003806.1">
    <property type="nucleotide sequence ID" value="NZ_JBHUEE010000002.1"/>
</dbReference>
<evidence type="ECO:0000256" key="1">
    <source>
        <dbReference type="ARBA" id="ARBA00022679"/>
    </source>
</evidence>
<protein>
    <recommendedName>
        <fullName evidence="5">Phosphoenolpyruvate guanylyltransferase</fullName>
        <shortName evidence="5">PEP guanylyltransferase</shortName>
        <ecNumber evidence="5">2.7.7.105</ecNumber>
    </recommendedName>
</protein>
<proteinExistence type="inferred from homology"/>
<dbReference type="InterPro" id="IPR029044">
    <property type="entry name" value="Nucleotide-diphossugar_trans"/>
</dbReference>
<dbReference type="Pfam" id="PF01983">
    <property type="entry name" value="CofC"/>
    <property type="match status" value="1"/>
</dbReference>
<dbReference type="Gene3D" id="3.90.550.10">
    <property type="entry name" value="Spore Coat Polysaccharide Biosynthesis Protein SpsA, Chain A"/>
    <property type="match status" value="1"/>
</dbReference>
<evidence type="ECO:0000256" key="3">
    <source>
        <dbReference type="ARBA" id="ARBA00022741"/>
    </source>
</evidence>
<sequence length="218" mass="22723">MTGPAENGGPAGGRVIAVVPVRGGANGKSRLAPDLGAEERERLVGVLARHVVTTLLAVVDRVVVVTADLSSTRRAVGADVRLDVIEQSREGLNGAVADGCDFAFSGRAARVAVMHADLPLLDPTDVLALVTAEAPVVLAPDHAREGTNAIALDRGLAAWRFRFGQGSFAEHAAEAERHGVAPFVLQRPGLGVDLDTPGDWEALPGDARDALRRLIRSG</sequence>
<evidence type="ECO:0000256" key="2">
    <source>
        <dbReference type="ARBA" id="ARBA00022695"/>
    </source>
</evidence>
<comment type="function">
    <text evidence="5">Guanylyltransferase that catalyzes the activation of phosphoenolpyruvate (PEP) as enolpyruvoyl-2-diphospho-5'-guanosine, via the condensation of PEP with GTP. It is involved in the biosynthesis of coenzyme F420, a hydride carrier cofactor.</text>
</comment>
<dbReference type="EC" id="2.7.7.105" evidence="5"/>